<accession>A0A426X7R8</accession>
<protein>
    <submittedName>
        <fullName evidence="1">Uncharacterized protein</fullName>
    </submittedName>
</protein>
<dbReference type="Proteomes" id="UP000287651">
    <property type="component" value="Unassembled WGS sequence"/>
</dbReference>
<evidence type="ECO:0000313" key="2">
    <source>
        <dbReference type="Proteomes" id="UP000287651"/>
    </source>
</evidence>
<gene>
    <name evidence="1" type="ORF">B296_00048216</name>
</gene>
<reference evidence="1 2" key="1">
    <citation type="journal article" date="2014" name="Agronomy (Basel)">
        <title>A Draft Genome Sequence for Ensete ventricosum, the Drought-Tolerant Tree Against Hunger.</title>
        <authorList>
            <person name="Harrison J."/>
            <person name="Moore K.A."/>
            <person name="Paszkiewicz K."/>
            <person name="Jones T."/>
            <person name="Grant M."/>
            <person name="Ambacheew D."/>
            <person name="Muzemil S."/>
            <person name="Studholme D.J."/>
        </authorList>
    </citation>
    <scope>NUCLEOTIDE SEQUENCE [LARGE SCALE GENOMIC DNA]</scope>
</reference>
<dbReference type="EMBL" id="AMZH03024916">
    <property type="protein sequence ID" value="RRT35526.1"/>
    <property type="molecule type" value="Genomic_DNA"/>
</dbReference>
<sequence>RPCGVAVAGRARGWLPLTGYYPCGRPPLAGGLAAADRPLQVARPWSAAPLQGGLGCSWPPLASSQAMASHLYMQIACMWLPSPTGSAYFYC</sequence>
<proteinExistence type="predicted"/>
<dbReference type="AlphaFoldDB" id="A0A426X7R8"/>
<comment type="caution">
    <text evidence="1">The sequence shown here is derived from an EMBL/GenBank/DDBJ whole genome shotgun (WGS) entry which is preliminary data.</text>
</comment>
<organism evidence="1 2">
    <name type="scientific">Ensete ventricosum</name>
    <name type="common">Abyssinian banana</name>
    <name type="synonym">Musa ensete</name>
    <dbReference type="NCBI Taxonomy" id="4639"/>
    <lineage>
        <taxon>Eukaryota</taxon>
        <taxon>Viridiplantae</taxon>
        <taxon>Streptophyta</taxon>
        <taxon>Embryophyta</taxon>
        <taxon>Tracheophyta</taxon>
        <taxon>Spermatophyta</taxon>
        <taxon>Magnoliopsida</taxon>
        <taxon>Liliopsida</taxon>
        <taxon>Zingiberales</taxon>
        <taxon>Musaceae</taxon>
        <taxon>Ensete</taxon>
    </lineage>
</organism>
<evidence type="ECO:0000313" key="1">
    <source>
        <dbReference type="EMBL" id="RRT35526.1"/>
    </source>
</evidence>
<feature type="non-terminal residue" evidence="1">
    <location>
        <position position="1"/>
    </location>
</feature>
<name>A0A426X7R8_ENSVE</name>